<dbReference type="SUPFAM" id="SSF55347">
    <property type="entry name" value="Glyceraldehyde-3-phosphate dehydrogenase-like, C-terminal domain"/>
    <property type="match status" value="1"/>
</dbReference>
<dbReference type="InterPro" id="IPR050463">
    <property type="entry name" value="Gfo/Idh/MocA_oxidrdct_glycsds"/>
</dbReference>
<dbReference type="RefSeq" id="WP_089244087.1">
    <property type="nucleotide sequence ID" value="NZ_FZOW01000003.1"/>
</dbReference>
<evidence type="ECO:0000259" key="3">
    <source>
        <dbReference type="Pfam" id="PF22725"/>
    </source>
</evidence>
<keyword evidence="1" id="KW-0560">Oxidoreductase</keyword>
<dbReference type="PANTHER" id="PTHR43818:SF11">
    <property type="entry name" value="BCDNA.GH03377"/>
    <property type="match status" value="1"/>
</dbReference>
<dbReference type="Proteomes" id="UP000198327">
    <property type="component" value="Unassembled WGS sequence"/>
</dbReference>
<dbReference type="GO" id="GO:0016491">
    <property type="term" value="F:oxidoreductase activity"/>
    <property type="evidence" value="ECO:0007669"/>
    <property type="project" value="UniProtKB-KW"/>
</dbReference>
<evidence type="ECO:0000313" key="4">
    <source>
        <dbReference type="EMBL" id="SNS51359.1"/>
    </source>
</evidence>
<organism evidence="4 5">
    <name type="scientific">Rhodococcoides kyotonense</name>
    <dbReference type="NCBI Taxonomy" id="398843"/>
    <lineage>
        <taxon>Bacteria</taxon>
        <taxon>Bacillati</taxon>
        <taxon>Actinomycetota</taxon>
        <taxon>Actinomycetes</taxon>
        <taxon>Mycobacteriales</taxon>
        <taxon>Nocardiaceae</taxon>
        <taxon>Rhodococcoides</taxon>
    </lineage>
</organism>
<evidence type="ECO:0000259" key="2">
    <source>
        <dbReference type="Pfam" id="PF01408"/>
    </source>
</evidence>
<dbReference type="InterPro" id="IPR036291">
    <property type="entry name" value="NAD(P)-bd_dom_sf"/>
</dbReference>
<dbReference type="GO" id="GO:0000166">
    <property type="term" value="F:nucleotide binding"/>
    <property type="evidence" value="ECO:0007669"/>
    <property type="project" value="InterPro"/>
</dbReference>
<dbReference type="EMBL" id="FZOW01000003">
    <property type="protein sequence ID" value="SNS51359.1"/>
    <property type="molecule type" value="Genomic_DNA"/>
</dbReference>
<evidence type="ECO:0000256" key="1">
    <source>
        <dbReference type="ARBA" id="ARBA00023002"/>
    </source>
</evidence>
<dbReference type="Gene3D" id="3.40.50.720">
    <property type="entry name" value="NAD(P)-binding Rossmann-like Domain"/>
    <property type="match status" value="1"/>
</dbReference>
<dbReference type="Pfam" id="PF22725">
    <property type="entry name" value="GFO_IDH_MocA_C3"/>
    <property type="match status" value="1"/>
</dbReference>
<dbReference type="InterPro" id="IPR055170">
    <property type="entry name" value="GFO_IDH_MocA-like_dom"/>
</dbReference>
<dbReference type="Pfam" id="PF01408">
    <property type="entry name" value="GFO_IDH_MocA"/>
    <property type="match status" value="1"/>
</dbReference>
<dbReference type="Gene3D" id="3.30.360.10">
    <property type="entry name" value="Dihydrodipicolinate Reductase, domain 2"/>
    <property type="match status" value="1"/>
</dbReference>
<dbReference type="SUPFAM" id="SSF51735">
    <property type="entry name" value="NAD(P)-binding Rossmann-fold domains"/>
    <property type="match status" value="1"/>
</dbReference>
<feature type="domain" description="GFO/IDH/MocA-like oxidoreductase" evidence="3">
    <location>
        <begin position="155"/>
        <end position="234"/>
    </location>
</feature>
<name>A0A239F395_9NOCA</name>
<sequence length="285" mass="29922">MRIGLVGAGPWARSTHGPALAAHAGVEFVGVWARRPDAAAALGAPVYDSYDALLADVDAVSFAVPPEVQGPMAVAAAEAGRHVLLDKPIAATLDDAERLADAVRQASVRSIVALTRRFAPETRAFLAAARGQDFSAGSGTWLSGAVLGGEYSLSEWRHRDGALFDVGPHIFDLLDVALGSITGVALSRWDRASDAWTIVLEHAGGAVSTSLMSLRTPVQPSLFRVELSGSDGVVSLADRSTSATDCFAVLLDELLESIESGTEHSCSVQRGLHLQKVLAHVHENT</sequence>
<evidence type="ECO:0000313" key="5">
    <source>
        <dbReference type="Proteomes" id="UP000198327"/>
    </source>
</evidence>
<dbReference type="InterPro" id="IPR000683">
    <property type="entry name" value="Gfo/Idh/MocA-like_OxRdtase_N"/>
</dbReference>
<reference evidence="5" key="1">
    <citation type="submission" date="2017-06" db="EMBL/GenBank/DDBJ databases">
        <authorList>
            <person name="Varghese N."/>
            <person name="Submissions S."/>
        </authorList>
    </citation>
    <scope>NUCLEOTIDE SEQUENCE [LARGE SCALE GENOMIC DNA]</scope>
    <source>
        <strain evidence="5">JCM 23211</strain>
    </source>
</reference>
<keyword evidence="5" id="KW-1185">Reference proteome</keyword>
<dbReference type="STRING" id="398843.A3K89_21720"/>
<feature type="domain" description="Gfo/Idh/MocA-like oxidoreductase N-terminal" evidence="2">
    <location>
        <begin position="1"/>
        <end position="112"/>
    </location>
</feature>
<dbReference type="AlphaFoldDB" id="A0A239F395"/>
<protein>
    <submittedName>
        <fullName evidence="4">Predicted dehydrogenase</fullName>
    </submittedName>
</protein>
<proteinExistence type="predicted"/>
<gene>
    <name evidence="4" type="ORF">SAMN05421642_10386</name>
</gene>
<dbReference type="PANTHER" id="PTHR43818">
    <property type="entry name" value="BCDNA.GH03377"/>
    <property type="match status" value="1"/>
</dbReference>
<accession>A0A239F395</accession>
<dbReference type="OrthoDB" id="3815872at2"/>